<feature type="region of interest" description="Disordered" evidence="1">
    <location>
        <begin position="1"/>
        <end position="22"/>
    </location>
</feature>
<accession>A0A286UKU7</accession>
<protein>
    <submittedName>
        <fullName evidence="2">Uncharacterized protein</fullName>
    </submittedName>
</protein>
<evidence type="ECO:0000313" key="3">
    <source>
        <dbReference type="Proteomes" id="UP000217199"/>
    </source>
</evidence>
<dbReference type="OrthoDB" id="3318777at2759"/>
<organism evidence="2 3">
    <name type="scientific">Pyrrhoderma noxium</name>
    <dbReference type="NCBI Taxonomy" id="2282107"/>
    <lineage>
        <taxon>Eukaryota</taxon>
        <taxon>Fungi</taxon>
        <taxon>Dikarya</taxon>
        <taxon>Basidiomycota</taxon>
        <taxon>Agaricomycotina</taxon>
        <taxon>Agaricomycetes</taxon>
        <taxon>Hymenochaetales</taxon>
        <taxon>Hymenochaetaceae</taxon>
        <taxon>Pyrrhoderma</taxon>
    </lineage>
</organism>
<dbReference type="InterPro" id="IPR032675">
    <property type="entry name" value="LRR_dom_sf"/>
</dbReference>
<sequence length="413" mass="47127">MKSRSVIGPQEPKGSLNSDLDSGRPYKYFRPLLLLPSQVLHLSPPSPPTPPLPPFQMSTQIITETSTYTSLCLSPVPLPLALTLPNELWLQVLRSAVSTKEWREDVFFPPKIDFSLIDGFRQTCHLFHDLSVSLYQSMRGRNVTVNDAFDLLRPSFPLERTKHVAVEREMKPADFFLLMPRVPNLESLSVSFQVSSLGSTILLSHENLTRLDLSFSTVFGTNVLLDFPNLEELRLSRSPTSRCQSDVPMSLVYVMQPLLDNLTRSLRNLKKLRHISLHGTITGLSTLVELSRIHELEHGDNSHVHFSECLQCMETDLFKSRKQEECAMEKRLTNAIAAHLPTLESVSWTDGWRKEFEDEKAQRVTLVTRDSKTTESTEDDLTSLRAAMYEYLKLFDTESNMDSDEFDDEDDDY</sequence>
<dbReference type="EMBL" id="NBII01000004">
    <property type="protein sequence ID" value="PAV20149.1"/>
    <property type="molecule type" value="Genomic_DNA"/>
</dbReference>
<dbReference type="Proteomes" id="UP000217199">
    <property type="component" value="Unassembled WGS sequence"/>
</dbReference>
<comment type="caution">
    <text evidence="2">The sequence shown here is derived from an EMBL/GenBank/DDBJ whole genome shotgun (WGS) entry which is preliminary data.</text>
</comment>
<dbReference type="AlphaFoldDB" id="A0A286UKU7"/>
<name>A0A286UKU7_9AGAM</name>
<dbReference type="Gene3D" id="3.80.10.10">
    <property type="entry name" value="Ribonuclease Inhibitor"/>
    <property type="match status" value="1"/>
</dbReference>
<reference evidence="2 3" key="1">
    <citation type="journal article" date="2017" name="Mol. Ecol.">
        <title>Comparative and population genomic landscape of Phellinus noxius: A hypervariable fungus causing root rot in trees.</title>
        <authorList>
            <person name="Chung C.L."/>
            <person name="Lee T.J."/>
            <person name="Akiba M."/>
            <person name="Lee H.H."/>
            <person name="Kuo T.H."/>
            <person name="Liu D."/>
            <person name="Ke H.M."/>
            <person name="Yokoi T."/>
            <person name="Roa M.B."/>
            <person name="Lu M.J."/>
            <person name="Chang Y.Y."/>
            <person name="Ann P.J."/>
            <person name="Tsai J.N."/>
            <person name="Chen C.Y."/>
            <person name="Tzean S.S."/>
            <person name="Ota Y."/>
            <person name="Hattori T."/>
            <person name="Sahashi N."/>
            <person name="Liou R.F."/>
            <person name="Kikuchi T."/>
            <person name="Tsai I.J."/>
        </authorList>
    </citation>
    <scope>NUCLEOTIDE SEQUENCE [LARGE SCALE GENOMIC DNA]</scope>
    <source>
        <strain evidence="2 3">FFPRI411160</strain>
    </source>
</reference>
<evidence type="ECO:0000313" key="2">
    <source>
        <dbReference type="EMBL" id="PAV20149.1"/>
    </source>
</evidence>
<proteinExistence type="predicted"/>
<dbReference type="SUPFAM" id="SSF52047">
    <property type="entry name" value="RNI-like"/>
    <property type="match status" value="1"/>
</dbReference>
<dbReference type="InParanoid" id="A0A286UKU7"/>
<keyword evidence="3" id="KW-1185">Reference proteome</keyword>
<gene>
    <name evidence="2" type="ORF">PNOK_0508300</name>
</gene>
<evidence type="ECO:0000256" key="1">
    <source>
        <dbReference type="SAM" id="MobiDB-lite"/>
    </source>
</evidence>